<keyword evidence="6 8" id="KW-0472">Membrane</keyword>
<comment type="similarity">
    <text evidence="2">Belongs to the TrbI/VirB10 family.</text>
</comment>
<dbReference type="EMBL" id="BPEY01000062">
    <property type="protein sequence ID" value="GIU48857.1"/>
    <property type="molecule type" value="Genomic_DNA"/>
</dbReference>
<sequence>MTDGKIPPAGQKVKKDRGAPNVLGKEGKKVDFGLVGIIGVSVAAGIFIWWMMFGKSEPQTTSAEDAPVDKALIREEKNPTIAFGNFLQTIGASFRGNDSETVEDSRPNEEREDKGASRPPPKPNITSTSTPPPSNLPPPTTSSTNRSNKDEITPEQRKLTSTVMANVAPQPAQQLPAISGGSDPFTGQSYAAGSANTDNRNNRTFLLQHGTNIPCALQTEIISTFSGLVVCSVINDVYSANGVTLLVEKGSRVFGNQNIALDQGQARVFVTWADIQTPKGVSIKIDSLGTGALGASGVDAWVDTHFKERFGGAILLSFLNDAFATLANSQIKNASVSTDNMQTAGEDMATKALENSINIKPTGYVQIGTRLNILIARDIDMSNVYGLSPF</sequence>
<evidence type="ECO:0000256" key="8">
    <source>
        <dbReference type="SAM" id="Phobius"/>
    </source>
</evidence>
<comment type="subcellular location">
    <subcellularLocation>
        <location evidence="1">Cell membrane</location>
        <topology evidence="1">Single-pass membrane protein</topology>
    </subcellularLocation>
</comment>
<dbReference type="Proteomes" id="UP000887104">
    <property type="component" value="Unassembled WGS sequence"/>
</dbReference>
<dbReference type="InterPro" id="IPR005498">
    <property type="entry name" value="T4SS_VirB10/TraB/TrbI"/>
</dbReference>
<name>A0ABQ4PLB6_9GAMM</name>
<evidence type="ECO:0008006" key="11">
    <source>
        <dbReference type="Google" id="ProtNLM"/>
    </source>
</evidence>
<organism evidence="9 10">
    <name type="scientific">Shewanella sairae</name>
    <dbReference type="NCBI Taxonomy" id="190310"/>
    <lineage>
        <taxon>Bacteria</taxon>
        <taxon>Pseudomonadati</taxon>
        <taxon>Pseudomonadota</taxon>
        <taxon>Gammaproteobacteria</taxon>
        <taxon>Alteromonadales</taxon>
        <taxon>Shewanellaceae</taxon>
        <taxon>Shewanella</taxon>
    </lineage>
</organism>
<evidence type="ECO:0000256" key="3">
    <source>
        <dbReference type="ARBA" id="ARBA00022475"/>
    </source>
</evidence>
<reference evidence="9" key="1">
    <citation type="submission" date="2021-05" db="EMBL/GenBank/DDBJ databases">
        <title>Molecular characterization for Shewanella algae harboring chromosomal blaOXA-55-like strains isolated from clinical and environment sample.</title>
        <authorList>
            <person name="Ohama Y."/>
            <person name="Aoki K."/>
            <person name="Harada S."/>
            <person name="Moriya K."/>
            <person name="Ishii Y."/>
            <person name="Tateda K."/>
        </authorList>
    </citation>
    <scope>NUCLEOTIDE SEQUENCE</scope>
    <source>
        <strain evidence="9">JCM 11563</strain>
    </source>
</reference>
<feature type="region of interest" description="Disordered" evidence="7">
    <location>
        <begin position="94"/>
        <end position="159"/>
    </location>
</feature>
<protein>
    <recommendedName>
        <fullName evidence="11">TrbI/VirB10 family protein</fullName>
    </recommendedName>
</protein>
<keyword evidence="5 8" id="KW-1133">Transmembrane helix</keyword>
<dbReference type="RefSeq" id="WP_220782092.1">
    <property type="nucleotide sequence ID" value="NZ_BPEY01000062.1"/>
</dbReference>
<keyword evidence="10" id="KW-1185">Reference proteome</keyword>
<gene>
    <name evidence="9" type="ORF">TUM4438_31180</name>
</gene>
<feature type="compositionally biased region" description="Polar residues" evidence="7">
    <location>
        <begin position="185"/>
        <end position="196"/>
    </location>
</feature>
<dbReference type="Pfam" id="PF03743">
    <property type="entry name" value="TrbI"/>
    <property type="match status" value="1"/>
</dbReference>
<evidence type="ECO:0000256" key="1">
    <source>
        <dbReference type="ARBA" id="ARBA00004162"/>
    </source>
</evidence>
<feature type="transmembrane region" description="Helical" evidence="8">
    <location>
        <begin position="32"/>
        <end position="52"/>
    </location>
</feature>
<accession>A0ABQ4PLB6</accession>
<evidence type="ECO:0000256" key="2">
    <source>
        <dbReference type="ARBA" id="ARBA00010265"/>
    </source>
</evidence>
<evidence type="ECO:0000313" key="10">
    <source>
        <dbReference type="Proteomes" id="UP000887104"/>
    </source>
</evidence>
<feature type="compositionally biased region" description="Basic and acidic residues" evidence="7">
    <location>
        <begin position="147"/>
        <end position="158"/>
    </location>
</feature>
<keyword evidence="3" id="KW-1003">Cell membrane</keyword>
<proteinExistence type="inferred from homology"/>
<feature type="compositionally biased region" description="Pro residues" evidence="7">
    <location>
        <begin position="130"/>
        <end position="140"/>
    </location>
</feature>
<evidence type="ECO:0000313" key="9">
    <source>
        <dbReference type="EMBL" id="GIU48857.1"/>
    </source>
</evidence>
<feature type="region of interest" description="Disordered" evidence="7">
    <location>
        <begin position="173"/>
        <end position="196"/>
    </location>
</feature>
<evidence type="ECO:0000256" key="6">
    <source>
        <dbReference type="ARBA" id="ARBA00023136"/>
    </source>
</evidence>
<dbReference type="NCBIfam" id="NF038091">
    <property type="entry name" value="T4SS_VirB10"/>
    <property type="match status" value="1"/>
</dbReference>
<keyword evidence="4 8" id="KW-0812">Transmembrane</keyword>
<dbReference type="Gene3D" id="2.40.128.260">
    <property type="entry name" value="Type IV secretion system, VirB10/TraB/TrbI"/>
    <property type="match status" value="2"/>
</dbReference>
<evidence type="ECO:0000256" key="4">
    <source>
        <dbReference type="ARBA" id="ARBA00022692"/>
    </source>
</evidence>
<dbReference type="CDD" id="cd16429">
    <property type="entry name" value="VirB10"/>
    <property type="match status" value="1"/>
</dbReference>
<feature type="region of interest" description="Disordered" evidence="7">
    <location>
        <begin position="1"/>
        <end position="20"/>
    </location>
</feature>
<comment type="caution">
    <text evidence="9">The sequence shown here is derived from an EMBL/GenBank/DDBJ whole genome shotgun (WGS) entry which is preliminary data.</text>
</comment>
<dbReference type="InterPro" id="IPR042217">
    <property type="entry name" value="T4SS_VirB10/TrbI"/>
</dbReference>
<evidence type="ECO:0000256" key="5">
    <source>
        <dbReference type="ARBA" id="ARBA00022989"/>
    </source>
</evidence>
<dbReference type="InterPro" id="IPR047695">
    <property type="entry name" value="T4SS_VirB10/PtlG"/>
</dbReference>
<feature type="compositionally biased region" description="Basic and acidic residues" evidence="7">
    <location>
        <begin position="103"/>
        <end position="116"/>
    </location>
</feature>
<evidence type="ECO:0000256" key="7">
    <source>
        <dbReference type="SAM" id="MobiDB-lite"/>
    </source>
</evidence>